<accession>A0A7D5IS85</accession>
<keyword evidence="1" id="KW-1133">Transmembrane helix</keyword>
<dbReference type="AlphaFoldDB" id="A0A7D5IS85"/>
<sequence>MLLAITVDENYAWLLLVVLPAALIGGAIGGILGVVGLVFARIDRGGFAWPAVGLVLGAGQLLVATALLNGWFV</sequence>
<evidence type="ECO:0000313" key="3">
    <source>
        <dbReference type="Proteomes" id="UP000509638"/>
    </source>
</evidence>
<evidence type="ECO:0000313" key="2">
    <source>
        <dbReference type="EMBL" id="QLD13221.1"/>
    </source>
</evidence>
<organism evidence="2 3">
    <name type="scientific">Microbacterium oleivorans</name>
    <dbReference type="NCBI Taxonomy" id="273677"/>
    <lineage>
        <taxon>Bacteria</taxon>
        <taxon>Bacillati</taxon>
        <taxon>Actinomycetota</taxon>
        <taxon>Actinomycetes</taxon>
        <taxon>Micrococcales</taxon>
        <taxon>Microbacteriaceae</taxon>
        <taxon>Microbacterium</taxon>
    </lineage>
</organism>
<name>A0A7D5IS85_9MICO</name>
<protein>
    <submittedName>
        <fullName evidence="2">Uncharacterized protein</fullName>
    </submittedName>
</protein>
<gene>
    <name evidence="2" type="ORF">HW566_05260</name>
</gene>
<dbReference type="Proteomes" id="UP000509638">
    <property type="component" value="Chromosome"/>
</dbReference>
<proteinExistence type="predicted"/>
<evidence type="ECO:0000256" key="1">
    <source>
        <dbReference type="SAM" id="Phobius"/>
    </source>
</evidence>
<dbReference type="EMBL" id="CP058316">
    <property type="protein sequence ID" value="QLD13221.1"/>
    <property type="molecule type" value="Genomic_DNA"/>
</dbReference>
<keyword evidence="1" id="KW-0812">Transmembrane</keyword>
<feature type="transmembrane region" description="Helical" evidence="1">
    <location>
        <begin position="12"/>
        <end position="40"/>
    </location>
</feature>
<keyword evidence="1" id="KW-0472">Membrane</keyword>
<reference evidence="2 3" key="1">
    <citation type="submission" date="2020-06" db="EMBL/GenBank/DDBJ databases">
        <authorList>
            <person name="Jo H."/>
        </authorList>
    </citation>
    <scope>NUCLEOTIDE SEQUENCE [LARGE SCALE GENOMIC DNA]</scope>
    <source>
        <strain evidence="2 3">I46</strain>
    </source>
</reference>
<feature type="transmembrane region" description="Helical" evidence="1">
    <location>
        <begin position="47"/>
        <end position="72"/>
    </location>
</feature>